<evidence type="ECO:0000313" key="13">
    <source>
        <dbReference type="Proteomes" id="UP001138686"/>
    </source>
</evidence>
<organism evidence="12 13">
    <name type="scientific">Halomarinibacterium sedimenti</name>
    <dbReference type="NCBI Taxonomy" id="2857106"/>
    <lineage>
        <taxon>Bacteria</taxon>
        <taxon>Pseudomonadati</taxon>
        <taxon>Bacteroidota</taxon>
        <taxon>Flavobacteriia</taxon>
        <taxon>Flavobacteriales</taxon>
        <taxon>Flavobacteriaceae</taxon>
        <taxon>Halomarinibacterium</taxon>
    </lineage>
</organism>
<evidence type="ECO:0000256" key="8">
    <source>
        <dbReference type="ARBA" id="ARBA00023295"/>
    </source>
</evidence>
<dbReference type="Pfam" id="PF20009">
    <property type="entry name" value="GEVED"/>
    <property type="match status" value="1"/>
</dbReference>
<evidence type="ECO:0000259" key="11">
    <source>
        <dbReference type="PROSITE" id="PS50853"/>
    </source>
</evidence>
<evidence type="ECO:0000256" key="4">
    <source>
        <dbReference type="ARBA" id="ARBA00022801"/>
    </source>
</evidence>
<keyword evidence="13" id="KW-1185">Reference proteome</keyword>
<feature type="chain" id="PRO_5040880795" evidence="10">
    <location>
        <begin position="20"/>
        <end position="1041"/>
    </location>
</feature>
<evidence type="ECO:0000313" key="12">
    <source>
        <dbReference type="EMBL" id="MBW2937186.1"/>
    </source>
</evidence>
<dbReference type="CDD" id="cd09597">
    <property type="entry name" value="M4_TLP"/>
    <property type="match status" value="1"/>
</dbReference>
<dbReference type="Pfam" id="PF01447">
    <property type="entry name" value="Peptidase_M4"/>
    <property type="match status" value="1"/>
</dbReference>
<comment type="caution">
    <text evidence="12">The sequence shown here is derived from an EMBL/GenBank/DDBJ whole genome shotgun (WGS) entry which is preliminary data.</text>
</comment>
<dbReference type="GO" id="GO:0046872">
    <property type="term" value="F:metal ion binding"/>
    <property type="evidence" value="ECO:0007669"/>
    <property type="project" value="UniProtKB-KW"/>
</dbReference>
<dbReference type="RefSeq" id="WP_219051393.1">
    <property type="nucleotide sequence ID" value="NZ_JAHWDP010000001.1"/>
</dbReference>
<evidence type="ECO:0000256" key="1">
    <source>
        <dbReference type="ARBA" id="ARBA00022670"/>
    </source>
</evidence>
<dbReference type="FunFam" id="2.60.40.10:FF:001114">
    <property type="entry name" value="Chitinase A1"/>
    <property type="match status" value="1"/>
</dbReference>
<evidence type="ECO:0000256" key="9">
    <source>
        <dbReference type="ARBA" id="ARBA00023326"/>
    </source>
</evidence>
<dbReference type="InterPro" id="IPR001570">
    <property type="entry name" value="Peptidase_M4_C_domain"/>
</dbReference>
<keyword evidence="5" id="KW-0862">Zinc</keyword>
<evidence type="ECO:0000256" key="7">
    <source>
        <dbReference type="ARBA" id="ARBA00023277"/>
    </source>
</evidence>
<proteinExistence type="predicted"/>
<evidence type="ECO:0000256" key="2">
    <source>
        <dbReference type="ARBA" id="ARBA00022723"/>
    </source>
</evidence>
<evidence type="ECO:0000256" key="10">
    <source>
        <dbReference type="SAM" id="SignalP"/>
    </source>
</evidence>
<dbReference type="PROSITE" id="PS50853">
    <property type="entry name" value="FN3"/>
    <property type="match status" value="1"/>
</dbReference>
<dbReference type="InterPro" id="IPR003961">
    <property type="entry name" value="FN3_dom"/>
</dbReference>
<dbReference type="Pfam" id="PF00041">
    <property type="entry name" value="fn3"/>
    <property type="match status" value="1"/>
</dbReference>
<feature type="domain" description="Fibronectin type-III" evidence="11">
    <location>
        <begin position="699"/>
        <end position="784"/>
    </location>
</feature>
<dbReference type="InterPro" id="IPR026444">
    <property type="entry name" value="Secre_tail"/>
</dbReference>
<dbReference type="AlphaFoldDB" id="A0A9X1JZE3"/>
<keyword evidence="7" id="KW-0119">Carbohydrate metabolism</keyword>
<name>A0A9X1JZE3_9FLAO</name>
<dbReference type="InterPro" id="IPR050728">
    <property type="entry name" value="Zinc_Metalloprotease_M4"/>
</dbReference>
<dbReference type="GO" id="GO:0004222">
    <property type="term" value="F:metalloendopeptidase activity"/>
    <property type="evidence" value="ECO:0007669"/>
    <property type="project" value="InterPro"/>
</dbReference>
<keyword evidence="2" id="KW-0479">Metal-binding</keyword>
<dbReference type="SMART" id="SM00060">
    <property type="entry name" value="FN3"/>
    <property type="match status" value="1"/>
</dbReference>
<dbReference type="PANTHER" id="PTHR33794">
    <property type="entry name" value="BACILLOLYSIN"/>
    <property type="match status" value="1"/>
</dbReference>
<reference evidence="12" key="1">
    <citation type="submission" date="2021-07" db="EMBL/GenBank/DDBJ databases">
        <title>Aureisphaera sp. CAU 1614 isolated from sea sediment.</title>
        <authorList>
            <person name="Kim W."/>
        </authorList>
    </citation>
    <scope>NUCLEOTIDE SEQUENCE</scope>
    <source>
        <strain evidence="12">CAU 1614</strain>
    </source>
</reference>
<evidence type="ECO:0000256" key="3">
    <source>
        <dbReference type="ARBA" id="ARBA00022729"/>
    </source>
</evidence>
<dbReference type="GO" id="GO:0000272">
    <property type="term" value="P:polysaccharide catabolic process"/>
    <property type="evidence" value="ECO:0007669"/>
    <property type="project" value="UniProtKB-KW"/>
</dbReference>
<evidence type="ECO:0000256" key="6">
    <source>
        <dbReference type="ARBA" id="ARBA00023049"/>
    </source>
</evidence>
<gene>
    <name evidence="12" type="ORF">KXJ69_03660</name>
</gene>
<dbReference type="GO" id="GO:0006508">
    <property type="term" value="P:proteolysis"/>
    <property type="evidence" value="ECO:0007669"/>
    <property type="project" value="UniProtKB-KW"/>
</dbReference>
<dbReference type="InterPro" id="IPR011096">
    <property type="entry name" value="FTP_domain"/>
</dbReference>
<dbReference type="Pfam" id="PF02868">
    <property type="entry name" value="Peptidase_M4_C"/>
    <property type="match status" value="1"/>
</dbReference>
<dbReference type="InterPro" id="IPR013856">
    <property type="entry name" value="Peptidase_M4_domain"/>
</dbReference>
<keyword evidence="1" id="KW-0645">Protease</keyword>
<keyword evidence="9" id="KW-0624">Polysaccharide degradation</keyword>
<accession>A0A9X1JZE3</accession>
<dbReference type="Pfam" id="PF18962">
    <property type="entry name" value="Por_Secre_tail"/>
    <property type="match status" value="1"/>
</dbReference>
<dbReference type="CDD" id="cd00063">
    <property type="entry name" value="FN3"/>
    <property type="match status" value="1"/>
</dbReference>
<protein>
    <submittedName>
        <fullName evidence="12">M4 family metallopeptidase</fullName>
    </submittedName>
</protein>
<keyword evidence="8" id="KW-0326">Glycosidase</keyword>
<dbReference type="Pfam" id="PF07504">
    <property type="entry name" value="FTP"/>
    <property type="match status" value="1"/>
</dbReference>
<dbReference type="GO" id="GO:0016798">
    <property type="term" value="F:hydrolase activity, acting on glycosyl bonds"/>
    <property type="evidence" value="ECO:0007669"/>
    <property type="project" value="UniProtKB-KW"/>
</dbReference>
<feature type="signal peptide" evidence="10">
    <location>
        <begin position="1"/>
        <end position="19"/>
    </location>
</feature>
<dbReference type="Proteomes" id="UP001138686">
    <property type="component" value="Unassembled WGS sequence"/>
</dbReference>
<dbReference type="InterPro" id="IPR045474">
    <property type="entry name" value="GEVED"/>
</dbReference>
<keyword evidence="6" id="KW-0482">Metalloprotease</keyword>
<dbReference type="PANTHER" id="PTHR33794:SF1">
    <property type="entry name" value="BACILLOLYSIN"/>
    <property type="match status" value="1"/>
</dbReference>
<sequence>MKKISKNVFLVFLSVLTFAFGTIEVSSQNKSDEQRNIKRPPSLRVFDASKNYNSQNTSQLLQQEFKFSPQTSFQYVNQNQDPLGFTHDKYQQYYNGIKVEFSTFTLHSKSGVITSMTNSLADIKELNTTPALGANQAFNYAIAKVGATRYLWQNVQESELANYELPQGELIIFPVLENVTKENRLAYKFDIYASEPLYRADVYVDAITGEILLENKKIHHANVPASGNSLYNGNVSFTADNASGPYRLRQTADGNGIQTYDMNNGTNYNNASDITSGSTSFNHPTGVQAHFGAEQTHKYFLGKHNRNSYNNAGAIIRSYVSYSNNYVNAFWDGSRMTYGDGDGVNYGPLVSLDIVGHEITHGVTEYSANLVYSYQSGALNESFSDIFGESIENYASGSNDWLMGDQIGAGGSGGALRSMSNPNAYGDPDTYLGTNWYSGSGDNGGVHYNSGVQNFWFYLLTVGGSGTNDNGDSYTVTGIGMDKAAAIAYRNLSVYLSTNSQYSDARTGAIQAAIDLYGAGSAEEIATTNAWYAVGVGSAYGGGGGGGSYCASSSTNVNDEYISRVQLNTIDNSSGAQFYSDFTSVSTNLTEGQSYTITVTPTWTGTVYAEGYAVWIDYNDDKDFNDAGELVWSKAASTNTPNSGSFTVPSGTSGNSVRMRVSMKYNGIPTSCETFTYGEVEDYTVNLGTGGGDTEAPTNPSNLSASNVTDTTVDLSWNASTDNVGVTGYEVFEGGSSIGTVTGTSANVTGLTAGTSYSFNVRAFDAAGNNSGLSNTVSVTTTGGGGGGSTVLHQGSFETGWDGWIDGGSDSYRYSGSRSYQGNYSIRLRDNTNSSTMTLGSFNVTSYNSIDIEFYFYSWSMETGEDFWVQFYDGSTWRTVASYASGTSFNNNSFYVATVNIPSTSYNFPSNAQFRFRCDASSNSDHIYIDQVTITGNTGTAFAGNSITAIGGVQGFGSGDSDAAFEGDMLLYPNPTTTFLNVRLLESIDNTTFKIVNTLGQEVMSGLLTQQPLNVGRLKSGIYIIEINDGEEIISQRFIKE</sequence>
<keyword evidence="4" id="KW-0378">Hydrolase</keyword>
<dbReference type="EMBL" id="JAHWDP010000001">
    <property type="protein sequence ID" value="MBW2937186.1"/>
    <property type="molecule type" value="Genomic_DNA"/>
</dbReference>
<keyword evidence="3 10" id="KW-0732">Signal</keyword>
<evidence type="ECO:0000256" key="5">
    <source>
        <dbReference type="ARBA" id="ARBA00022833"/>
    </source>
</evidence>
<dbReference type="NCBIfam" id="TIGR04183">
    <property type="entry name" value="Por_Secre_tail"/>
    <property type="match status" value="1"/>
</dbReference>